<name>A0A8H6QQE5_9EURO</name>
<gene>
    <name evidence="3" type="ORF">CNMCM5623_008614</name>
    <name evidence="4" type="ORF">CNMCM7691_003999</name>
</gene>
<evidence type="ECO:0000313" key="3">
    <source>
        <dbReference type="EMBL" id="KAF7163953.1"/>
    </source>
</evidence>
<reference evidence="4" key="1">
    <citation type="submission" date="2020-06" db="EMBL/GenBank/DDBJ databases">
        <title>Draft genome sequences of strains closely related to Aspergillus parafelis and Aspergillus hiratsukae.</title>
        <authorList>
            <person name="Dos Santos R.A.C."/>
            <person name="Rivero-Menendez O."/>
            <person name="Steenwyk J.L."/>
            <person name="Mead M.E."/>
            <person name="Goldman G.H."/>
            <person name="Alastruey-Izquierdo A."/>
            <person name="Rokas A."/>
        </authorList>
    </citation>
    <scope>NUCLEOTIDE SEQUENCE</scope>
    <source>
        <strain evidence="3">CNM-CM5623</strain>
        <strain evidence="4">CNM-CM7691</strain>
    </source>
</reference>
<evidence type="ECO:0000313" key="4">
    <source>
        <dbReference type="EMBL" id="KAF7176839.1"/>
    </source>
</evidence>
<feature type="coiled-coil region" evidence="1">
    <location>
        <begin position="89"/>
        <end position="126"/>
    </location>
</feature>
<dbReference type="Proteomes" id="UP000654922">
    <property type="component" value="Unassembled WGS sequence"/>
</dbReference>
<evidence type="ECO:0000256" key="2">
    <source>
        <dbReference type="SAM" id="MobiDB-lite"/>
    </source>
</evidence>
<dbReference type="EMBL" id="JACBAG010001907">
    <property type="protein sequence ID" value="KAF7176839.1"/>
    <property type="molecule type" value="Genomic_DNA"/>
</dbReference>
<organism evidence="4 5">
    <name type="scientific">Aspergillus felis</name>
    <dbReference type="NCBI Taxonomy" id="1287682"/>
    <lineage>
        <taxon>Eukaryota</taxon>
        <taxon>Fungi</taxon>
        <taxon>Dikarya</taxon>
        <taxon>Ascomycota</taxon>
        <taxon>Pezizomycotina</taxon>
        <taxon>Eurotiomycetes</taxon>
        <taxon>Eurotiomycetidae</taxon>
        <taxon>Eurotiales</taxon>
        <taxon>Aspergillaceae</taxon>
        <taxon>Aspergillus</taxon>
        <taxon>Aspergillus subgen. Fumigati</taxon>
    </lineage>
</organism>
<comment type="caution">
    <text evidence="4">The sequence shown here is derived from an EMBL/GenBank/DDBJ whole genome shotgun (WGS) entry which is preliminary data.</text>
</comment>
<dbReference type="EMBL" id="JACBAE010001338">
    <property type="protein sequence ID" value="KAF7163953.1"/>
    <property type="molecule type" value="Genomic_DNA"/>
</dbReference>
<keyword evidence="5" id="KW-1185">Reference proteome</keyword>
<protein>
    <submittedName>
        <fullName evidence="4">Uncharacterized protein</fullName>
    </submittedName>
</protein>
<feature type="region of interest" description="Disordered" evidence="2">
    <location>
        <begin position="1"/>
        <end position="63"/>
    </location>
</feature>
<feature type="compositionally biased region" description="Pro residues" evidence="2">
    <location>
        <begin position="1"/>
        <end position="11"/>
    </location>
</feature>
<proteinExistence type="predicted"/>
<keyword evidence="1" id="KW-0175">Coiled coil</keyword>
<evidence type="ECO:0000313" key="5">
    <source>
        <dbReference type="Proteomes" id="UP000641853"/>
    </source>
</evidence>
<dbReference type="Proteomes" id="UP000641853">
    <property type="component" value="Unassembled WGS sequence"/>
</dbReference>
<accession>A0A8H6QQE5</accession>
<dbReference type="OrthoDB" id="4161285at2759"/>
<dbReference type="AlphaFoldDB" id="A0A8H6QQE5"/>
<sequence>MDQQPLSPPAEPDSTLTTSLPLNAPVPLDSPLRTTPIHPSLPDIRVPNSPLKPHQYDPVTCTPIDLESDSIRSQLDHLRTEYPTPSAALKAQEQVAREAKRKIEEAEKKREEVQKAMDKKVKERDTEMKVLSKYQKTTKDAFDDQGVRRWFVLNPCAAPVDGYWREDTVVEHPRVVRYSGFYRNWPQSPTICAAIGSKAPKLPGSLPSGYNYRELEARPSIMGK</sequence>
<evidence type="ECO:0000256" key="1">
    <source>
        <dbReference type="SAM" id="Coils"/>
    </source>
</evidence>